<feature type="transmembrane region" description="Helical" evidence="3">
    <location>
        <begin position="109"/>
        <end position="128"/>
    </location>
</feature>
<keyword evidence="3" id="KW-0472">Membrane</keyword>
<comment type="subcellular location">
    <subcellularLocation>
        <location evidence="1">Membrane</location>
        <topology evidence="1">Multi-pass membrane protein</topology>
    </subcellularLocation>
</comment>
<evidence type="ECO:0000256" key="3">
    <source>
        <dbReference type="SAM" id="Phobius"/>
    </source>
</evidence>
<accession>A0A8S9IL19</accession>
<comment type="similarity">
    <text evidence="2">Belongs to the MscS (TC 1.A.23) family.</text>
</comment>
<dbReference type="GO" id="GO:0016020">
    <property type="term" value="C:membrane"/>
    <property type="evidence" value="ECO:0007669"/>
    <property type="project" value="UniProtKB-SubCell"/>
</dbReference>
<organism evidence="4">
    <name type="scientific">Brassica cretica</name>
    <name type="common">Mustard</name>
    <dbReference type="NCBI Taxonomy" id="69181"/>
    <lineage>
        <taxon>Eukaryota</taxon>
        <taxon>Viridiplantae</taxon>
        <taxon>Streptophyta</taxon>
        <taxon>Embryophyta</taxon>
        <taxon>Tracheophyta</taxon>
        <taxon>Spermatophyta</taxon>
        <taxon>Magnoliopsida</taxon>
        <taxon>eudicotyledons</taxon>
        <taxon>Gunneridae</taxon>
        <taxon>Pentapetalae</taxon>
        <taxon>rosids</taxon>
        <taxon>malvids</taxon>
        <taxon>Brassicales</taxon>
        <taxon>Brassicaceae</taxon>
        <taxon>Brassiceae</taxon>
        <taxon>Brassica</taxon>
    </lineage>
</organism>
<keyword evidence="3" id="KW-1133">Transmembrane helix</keyword>
<evidence type="ECO:0000256" key="2">
    <source>
        <dbReference type="ARBA" id="ARBA00008017"/>
    </source>
</evidence>
<evidence type="ECO:0000313" key="4">
    <source>
        <dbReference type="EMBL" id="KAF2570155.1"/>
    </source>
</evidence>
<dbReference type="InterPro" id="IPR045042">
    <property type="entry name" value="YnaI-like"/>
</dbReference>
<sequence length="177" mass="19762">MALYGSLQLSHGFGLVRNQWCYKPQNSAVRRRPHVSKGPFLLDSPLGQHGFRNKLLSDYLRRPICSVPCRTTSFRCHAFSAGGNVIEPAIKAATLVLAKSHRLLQQFPLVYKLVPAVALLIFSLWGLVPLVRQGRNLLLNVAPAIMVRSSFHLQVISIKEFLGTLEGIRSHCSSYRS</sequence>
<protein>
    <submittedName>
        <fullName evidence="4">Uncharacterized protein</fullName>
    </submittedName>
</protein>
<dbReference type="AlphaFoldDB" id="A0A8S9IL19"/>
<keyword evidence="3" id="KW-0812">Transmembrane</keyword>
<evidence type="ECO:0000256" key="1">
    <source>
        <dbReference type="ARBA" id="ARBA00004141"/>
    </source>
</evidence>
<dbReference type="EMBL" id="QGKY02001015">
    <property type="protein sequence ID" value="KAF2570155.1"/>
    <property type="molecule type" value="Genomic_DNA"/>
</dbReference>
<name>A0A8S9IL19_BRACR</name>
<reference evidence="4" key="1">
    <citation type="submission" date="2019-12" db="EMBL/GenBank/DDBJ databases">
        <title>Genome sequencing and annotation of Brassica cretica.</title>
        <authorList>
            <person name="Studholme D.J."/>
            <person name="Sarris P.F."/>
        </authorList>
    </citation>
    <scope>NUCLEOTIDE SEQUENCE</scope>
    <source>
        <strain evidence="4">PFS-102/07</strain>
        <tissue evidence="4">Leaf</tissue>
    </source>
</reference>
<dbReference type="PANTHER" id="PTHR43634:SF16">
    <property type="entry name" value="MECHANOSENSITIVE ION CHANNEL PROTEIN 2, CHLOROPLASTIC"/>
    <property type="match status" value="1"/>
</dbReference>
<comment type="caution">
    <text evidence="4">The sequence shown here is derived from an EMBL/GenBank/DDBJ whole genome shotgun (WGS) entry which is preliminary data.</text>
</comment>
<proteinExistence type="inferred from homology"/>
<gene>
    <name evidence="4" type="ORF">F2Q70_00006358</name>
</gene>
<dbReference type="PANTHER" id="PTHR43634">
    <property type="entry name" value="OW CONDUCTANCE MECHANOSENSITIVE CHANNEL"/>
    <property type="match status" value="1"/>
</dbReference>